<keyword evidence="3" id="KW-0328">Glycosyltransferase</keyword>
<dbReference type="Proteomes" id="UP000536624">
    <property type="component" value="Unassembled WGS sequence"/>
</dbReference>
<dbReference type="Pfam" id="PF00535">
    <property type="entry name" value="Glycos_transf_2"/>
    <property type="match status" value="1"/>
</dbReference>
<evidence type="ECO:0000313" key="6">
    <source>
        <dbReference type="EMBL" id="NIY69449.1"/>
    </source>
</evidence>
<evidence type="ECO:0000259" key="5">
    <source>
        <dbReference type="Pfam" id="PF00535"/>
    </source>
</evidence>
<dbReference type="AlphaFoldDB" id="A0A7X5XA36"/>
<dbReference type="InterPro" id="IPR029044">
    <property type="entry name" value="Nucleotide-diphossugar_trans"/>
</dbReference>
<evidence type="ECO:0000256" key="3">
    <source>
        <dbReference type="ARBA" id="ARBA00022676"/>
    </source>
</evidence>
<evidence type="ECO:0000256" key="2">
    <source>
        <dbReference type="ARBA" id="ARBA00006739"/>
    </source>
</evidence>
<name>A0A7X5XA36_STRMQ</name>
<dbReference type="InterPro" id="IPR001173">
    <property type="entry name" value="Glyco_trans_2-like"/>
</dbReference>
<dbReference type="Gene3D" id="3.90.550.10">
    <property type="entry name" value="Spore Coat Polysaccharide Biosynthesis Protein SpsA, Chain A"/>
    <property type="match status" value="1"/>
</dbReference>
<feature type="domain" description="Glycosyltransferase 2-like" evidence="5">
    <location>
        <begin position="85"/>
        <end position="193"/>
    </location>
</feature>
<dbReference type="SUPFAM" id="SSF53448">
    <property type="entry name" value="Nucleotide-diphospho-sugar transferases"/>
    <property type="match status" value="1"/>
</dbReference>
<comment type="pathway">
    <text evidence="1">Cell wall biogenesis; cell wall polysaccharide biosynthesis.</text>
</comment>
<accession>A0A7X5XA36</accession>
<dbReference type="PANTHER" id="PTHR43179">
    <property type="entry name" value="RHAMNOSYLTRANSFERASE WBBL"/>
    <property type="match status" value="1"/>
</dbReference>
<dbReference type="InterPro" id="IPR023981">
    <property type="entry name" value="MftF"/>
</dbReference>
<reference evidence="6 7" key="1">
    <citation type="submission" date="2020-02" db="EMBL/GenBank/DDBJ databases">
        <title>Streptomyces malaysiensis DSM14702 (JHCC583434, PFL_A843) Genome sequencing and assembly.</title>
        <authorList>
            <person name="Samborskyy M."/>
        </authorList>
    </citation>
    <scope>NUCLEOTIDE SEQUENCE [LARGE SCALE GENOMIC DNA]</scope>
    <source>
        <strain evidence="6 7">DSM 14702</strain>
    </source>
</reference>
<comment type="caution">
    <text evidence="6">The sequence shown here is derived from an EMBL/GenBank/DDBJ whole genome shotgun (WGS) entry which is preliminary data.</text>
</comment>
<evidence type="ECO:0000256" key="4">
    <source>
        <dbReference type="ARBA" id="ARBA00022679"/>
    </source>
</evidence>
<evidence type="ECO:0000256" key="1">
    <source>
        <dbReference type="ARBA" id="ARBA00004776"/>
    </source>
</evidence>
<organism evidence="6 7">
    <name type="scientific">Streptomyces malaysiensis</name>
    <dbReference type="NCBI Taxonomy" id="92644"/>
    <lineage>
        <taxon>Bacteria</taxon>
        <taxon>Bacillati</taxon>
        <taxon>Actinomycetota</taxon>
        <taxon>Actinomycetes</taxon>
        <taxon>Kitasatosporales</taxon>
        <taxon>Streptomycetaceae</taxon>
        <taxon>Streptomyces</taxon>
        <taxon>Streptomyces violaceusniger group</taxon>
    </lineage>
</organism>
<dbReference type="GO" id="GO:0016757">
    <property type="term" value="F:glycosyltransferase activity"/>
    <property type="evidence" value="ECO:0007669"/>
    <property type="project" value="UniProtKB-KW"/>
</dbReference>
<sequence>MTLPLGFVVALDRDTRVLDGNRALLGGFPVRLLRLTERARTLLDGRTGEVRDPASAVLLDRLLEAGMAHPVVDALPLPSDPRCTFVIPVRDRASALDRLLTSIGADSPVIVVDDASRRRPPVEAVAARHGARFVALDVNVGPAGARNAGLRLVTTPYVVFVDSDVVLPPATIPTLLRHFADPRVAMAVPRITGLTTPSSSSWIGRYETARSSLDLGTRPAQVRPGTPVSWASTACVVARTDALRGGFDECMRVGEDVDLGWRVIKSGWRMRYEPSVHAAHEHRVRFGDWLLRKAVYGTGAQPLAERHPEFIAPAVLTPWSTALVLALLAQRRWSVPVAGMVCGMTALRIARKLNRTEHPVRLASSLTAMGALGALTQTSALLTRHWWPLTALGCTVSRRARRAALLAAVTDVALEYRRDGTDLGPVGYGIARRLDDLAYGAGVWWSALKGRSTAALRPRLSVGGRVSGVHGGAVGRTREVGRGSLASDR</sequence>
<dbReference type="RefSeq" id="WP_167504671.1">
    <property type="nucleotide sequence ID" value="NZ_JAALLH010000002.1"/>
</dbReference>
<dbReference type="NCBIfam" id="TIGR03965">
    <property type="entry name" value="mycofact_glyco"/>
    <property type="match status" value="1"/>
</dbReference>
<keyword evidence="4 6" id="KW-0808">Transferase</keyword>
<evidence type="ECO:0000313" key="7">
    <source>
        <dbReference type="Proteomes" id="UP000536624"/>
    </source>
</evidence>
<dbReference type="PANTHER" id="PTHR43179:SF12">
    <property type="entry name" value="GALACTOFURANOSYLTRANSFERASE GLFT2"/>
    <property type="match status" value="1"/>
</dbReference>
<gene>
    <name evidence="6" type="ORF">SMALB_7573</name>
</gene>
<dbReference type="EMBL" id="JAALLH010000002">
    <property type="protein sequence ID" value="NIY69449.1"/>
    <property type="molecule type" value="Genomic_DNA"/>
</dbReference>
<proteinExistence type="inferred from homology"/>
<protein>
    <submittedName>
        <fullName evidence="6">Glycosyl transferase</fullName>
    </submittedName>
</protein>
<comment type="similarity">
    <text evidence="2">Belongs to the glycosyltransferase 2 family.</text>
</comment>